<dbReference type="EMBL" id="CP000828">
    <property type="protein sequence ID" value="ABW25705.1"/>
    <property type="molecule type" value="Genomic_DNA"/>
</dbReference>
<evidence type="ECO:0000313" key="1">
    <source>
        <dbReference type="EMBL" id="ABW25705.1"/>
    </source>
</evidence>
<keyword evidence="2" id="KW-1185">Reference proteome</keyword>
<accession>B0CE71</accession>
<protein>
    <submittedName>
        <fullName evidence="1">Uncharacterized protein</fullName>
    </submittedName>
</protein>
<dbReference type="AlphaFoldDB" id="B0CE71"/>
<organism evidence="1 2">
    <name type="scientific">Acaryochloris marina (strain MBIC 11017)</name>
    <dbReference type="NCBI Taxonomy" id="329726"/>
    <lineage>
        <taxon>Bacteria</taxon>
        <taxon>Bacillati</taxon>
        <taxon>Cyanobacteriota</taxon>
        <taxon>Cyanophyceae</taxon>
        <taxon>Acaryochloridales</taxon>
        <taxon>Acaryochloridaceae</taxon>
        <taxon>Acaryochloris</taxon>
    </lineage>
</organism>
<evidence type="ECO:0000313" key="2">
    <source>
        <dbReference type="Proteomes" id="UP000000268"/>
    </source>
</evidence>
<name>B0CE71_ACAM1</name>
<dbReference type="Proteomes" id="UP000000268">
    <property type="component" value="Chromosome"/>
</dbReference>
<proteinExistence type="predicted"/>
<dbReference type="HOGENOM" id="CLU_3075581_0_0_3"/>
<gene>
    <name evidence="1" type="ordered locus">AM1_0657</name>
</gene>
<dbReference type="KEGG" id="amr:AM1_0657"/>
<reference evidence="1 2" key="1">
    <citation type="journal article" date="2008" name="Proc. Natl. Acad. Sci. U.S.A.">
        <title>Niche adaptation and genome expansion in the chlorophyll d-producing cyanobacterium Acaryochloris marina.</title>
        <authorList>
            <person name="Swingley W.D."/>
            <person name="Chen M."/>
            <person name="Cheung P.C."/>
            <person name="Conrad A.L."/>
            <person name="Dejesa L.C."/>
            <person name="Hao J."/>
            <person name="Honchak B.M."/>
            <person name="Karbach L.E."/>
            <person name="Kurdoglu A."/>
            <person name="Lahiri S."/>
            <person name="Mastrian S.D."/>
            <person name="Miyashita H."/>
            <person name="Page L."/>
            <person name="Ramakrishna P."/>
            <person name="Satoh S."/>
            <person name="Sattley W.M."/>
            <person name="Shimada Y."/>
            <person name="Taylor H.L."/>
            <person name="Tomo T."/>
            <person name="Tsuchiya T."/>
            <person name="Wang Z.T."/>
            <person name="Raymond J."/>
            <person name="Mimuro M."/>
            <person name="Blankenship R.E."/>
            <person name="Touchman J.W."/>
        </authorList>
    </citation>
    <scope>NUCLEOTIDE SEQUENCE [LARGE SCALE GENOMIC DNA]</scope>
    <source>
        <strain evidence="2">MBIC 11017</strain>
    </source>
</reference>
<sequence length="52" mass="6036">MQTDLFKVQHTLEGFQQRSVLMLGIHREIFIDALTLPLVCKLNREIIPNDLS</sequence>